<organism evidence="1 2">
    <name type="scientific">Flammeovirga pacifica</name>
    <dbReference type="NCBI Taxonomy" id="915059"/>
    <lineage>
        <taxon>Bacteria</taxon>
        <taxon>Pseudomonadati</taxon>
        <taxon>Bacteroidota</taxon>
        <taxon>Cytophagia</taxon>
        <taxon>Cytophagales</taxon>
        <taxon>Flammeovirgaceae</taxon>
        <taxon>Flammeovirga</taxon>
    </lineage>
</organism>
<evidence type="ECO:0000313" key="2">
    <source>
        <dbReference type="Proteomes" id="UP000179797"/>
    </source>
</evidence>
<dbReference type="InterPro" id="IPR027829">
    <property type="entry name" value="DUF4625"/>
</dbReference>
<accession>A0A1S1Z1N0</accession>
<reference evidence="1 2" key="1">
    <citation type="journal article" date="2012" name="Int. J. Syst. Evol. Microbiol.">
        <title>Flammeovirga pacifica sp. nov., isolated from deep-sea sediment.</title>
        <authorList>
            <person name="Xu H."/>
            <person name="Fu Y."/>
            <person name="Yang N."/>
            <person name="Ding Z."/>
            <person name="Lai Q."/>
            <person name="Zeng R."/>
        </authorList>
    </citation>
    <scope>NUCLEOTIDE SEQUENCE [LARGE SCALE GENOMIC DNA]</scope>
    <source>
        <strain evidence="2">DSM 24597 / LMG 26175 / WPAGA1</strain>
    </source>
</reference>
<dbReference type="Proteomes" id="UP000179797">
    <property type="component" value="Unassembled WGS sequence"/>
</dbReference>
<evidence type="ECO:0000313" key="1">
    <source>
        <dbReference type="EMBL" id="OHX67137.1"/>
    </source>
</evidence>
<comment type="caution">
    <text evidence="1">The sequence shown here is derived from an EMBL/GenBank/DDBJ whole genome shotgun (WGS) entry which is preliminary data.</text>
</comment>
<proteinExistence type="predicted"/>
<protein>
    <submittedName>
        <fullName evidence="1">Uncharacterized protein</fullName>
    </submittedName>
</protein>
<dbReference type="AlphaFoldDB" id="A0A1S1Z1N0"/>
<sequence length="518" mass="57136">MKLHNIALYFILYAVFTSCIALEDNFDPSINSMDINEESIFFYKDTFNLQVTFSDNFLIEEATVSIGKVNDENTSTVKFEYDSTYEVNARAIVIDSALVVPPHVSIGTYYLSLRNKDAGGNIIEDTTFFQIGTDTLGPSVDGDVDVVSAIPGNTEATVFCRGERIYLDGMLIDNIGLAKVSVQIGDSYPILFPLQGESVNINSIVQKKLFIPNDIVNGTTNLTLIIEDLFGNTSTYIKQLTINCDDVAPNFDSYTSTEQIPSDRIVLIYPGAEFALNTLVVQDEGGLDSVRLQVIKSTLDLGNESVTPETLFDQELPLNGVNSIDLVSLSSLDFSWGFDPTSSSTGETITVSVQVIDQDQTWSEASLFRYSIVAKEDLPPAILVTDFIFNGVKEYVPENTVKVLDEADTDNVRIQLDGKVDENVALDSLVIEFTDVQLGTEGQGESRIITDFSNLTYPIDIGTIVSDMNLLVKSIPSGEDLYGYTNSEFILKIRAVDVRGQVDEEFYRFSVDYGKLGD</sequence>
<dbReference type="PROSITE" id="PS51257">
    <property type="entry name" value="PROKAR_LIPOPROTEIN"/>
    <property type="match status" value="1"/>
</dbReference>
<dbReference type="EMBL" id="JRYR02000001">
    <property type="protein sequence ID" value="OHX67137.1"/>
    <property type="molecule type" value="Genomic_DNA"/>
</dbReference>
<name>A0A1S1Z1N0_FLAPC</name>
<dbReference type="RefSeq" id="WP_044225870.1">
    <property type="nucleotide sequence ID" value="NZ_JRYR02000001.1"/>
</dbReference>
<dbReference type="OrthoDB" id="978198at2"/>
<dbReference type="Pfam" id="PF15418">
    <property type="entry name" value="DUF4625"/>
    <property type="match status" value="1"/>
</dbReference>
<gene>
    <name evidence="1" type="ORF">NH26_12685</name>
</gene>
<keyword evidence="2" id="KW-1185">Reference proteome</keyword>